<protein>
    <submittedName>
        <fullName evidence="2">Uncharacterized protein</fullName>
    </submittedName>
</protein>
<keyword evidence="3" id="KW-1185">Reference proteome</keyword>
<dbReference type="EMBL" id="JAOTPV010000001">
    <property type="protein sequence ID" value="KAJ4490394.1"/>
    <property type="molecule type" value="Genomic_DNA"/>
</dbReference>
<sequence>MALASTSITTTSRNVFTATSSTNTDSSNLYPRSQSEQYWAVRALTAETLLSARKEHFEDLQTVTILQETKRVTEVAQLTKLYDERLVKLEKLLVILLGVLFILTFSVFFSHLASTHGGQKDSISRSQWAHFTIPILSPFASVVEHEVSVVGSKTILGLCLIIASLAYVLLRHWKNGGQRAG</sequence>
<accession>A0A9W9AV52</accession>
<keyword evidence="1" id="KW-0472">Membrane</keyword>
<dbReference type="OrthoDB" id="3265172at2759"/>
<organism evidence="2 3">
    <name type="scientific">Lentinula aciculospora</name>
    <dbReference type="NCBI Taxonomy" id="153920"/>
    <lineage>
        <taxon>Eukaryota</taxon>
        <taxon>Fungi</taxon>
        <taxon>Dikarya</taxon>
        <taxon>Basidiomycota</taxon>
        <taxon>Agaricomycotina</taxon>
        <taxon>Agaricomycetes</taxon>
        <taxon>Agaricomycetidae</taxon>
        <taxon>Agaricales</taxon>
        <taxon>Marasmiineae</taxon>
        <taxon>Omphalotaceae</taxon>
        <taxon>Lentinula</taxon>
    </lineage>
</organism>
<proteinExistence type="predicted"/>
<evidence type="ECO:0000313" key="3">
    <source>
        <dbReference type="Proteomes" id="UP001150266"/>
    </source>
</evidence>
<feature type="transmembrane region" description="Helical" evidence="1">
    <location>
        <begin position="150"/>
        <end position="170"/>
    </location>
</feature>
<comment type="caution">
    <text evidence="2">The sequence shown here is derived from an EMBL/GenBank/DDBJ whole genome shotgun (WGS) entry which is preliminary data.</text>
</comment>
<name>A0A9W9AV52_9AGAR</name>
<feature type="transmembrane region" description="Helical" evidence="1">
    <location>
        <begin position="92"/>
        <end position="113"/>
    </location>
</feature>
<keyword evidence="1" id="KW-0812">Transmembrane</keyword>
<evidence type="ECO:0000256" key="1">
    <source>
        <dbReference type="SAM" id="Phobius"/>
    </source>
</evidence>
<evidence type="ECO:0000313" key="2">
    <source>
        <dbReference type="EMBL" id="KAJ4490394.1"/>
    </source>
</evidence>
<keyword evidence="1" id="KW-1133">Transmembrane helix</keyword>
<dbReference type="Proteomes" id="UP001150266">
    <property type="component" value="Unassembled WGS sequence"/>
</dbReference>
<dbReference type="AlphaFoldDB" id="A0A9W9AV52"/>
<reference evidence="2" key="1">
    <citation type="submission" date="2022-08" db="EMBL/GenBank/DDBJ databases">
        <title>A Global Phylogenomic Analysis of the Shiitake Genus Lentinula.</title>
        <authorList>
            <consortium name="DOE Joint Genome Institute"/>
            <person name="Sierra-Patev S."/>
            <person name="Min B."/>
            <person name="Naranjo-Ortiz M."/>
            <person name="Looney B."/>
            <person name="Konkel Z."/>
            <person name="Slot J.C."/>
            <person name="Sakamoto Y."/>
            <person name="Steenwyk J.L."/>
            <person name="Rokas A."/>
            <person name="Carro J."/>
            <person name="Camarero S."/>
            <person name="Ferreira P."/>
            <person name="Molpeceres G."/>
            <person name="Ruiz-Duenas F.J."/>
            <person name="Serrano A."/>
            <person name="Henrissat B."/>
            <person name="Drula E."/>
            <person name="Hughes K.W."/>
            <person name="Mata J.L."/>
            <person name="Ishikawa N.K."/>
            <person name="Vargas-Isla R."/>
            <person name="Ushijima S."/>
            <person name="Smith C.A."/>
            <person name="Ahrendt S."/>
            <person name="Andreopoulos W."/>
            <person name="He G."/>
            <person name="Labutti K."/>
            <person name="Lipzen A."/>
            <person name="Ng V."/>
            <person name="Riley R."/>
            <person name="Sandor L."/>
            <person name="Barry K."/>
            <person name="Martinez A.T."/>
            <person name="Xiao Y."/>
            <person name="Gibbons J.G."/>
            <person name="Terashima K."/>
            <person name="Grigoriev I.V."/>
            <person name="Hibbett D.S."/>
        </authorList>
    </citation>
    <scope>NUCLEOTIDE SEQUENCE</scope>
    <source>
        <strain evidence="2">JLM2183</strain>
    </source>
</reference>
<gene>
    <name evidence="2" type="ORF">J3R30DRAFT_3277116</name>
</gene>